<organism evidence="2 3">
    <name type="scientific">Iphiclides podalirius</name>
    <name type="common">scarce swallowtail</name>
    <dbReference type="NCBI Taxonomy" id="110791"/>
    <lineage>
        <taxon>Eukaryota</taxon>
        <taxon>Metazoa</taxon>
        <taxon>Ecdysozoa</taxon>
        <taxon>Arthropoda</taxon>
        <taxon>Hexapoda</taxon>
        <taxon>Insecta</taxon>
        <taxon>Pterygota</taxon>
        <taxon>Neoptera</taxon>
        <taxon>Endopterygota</taxon>
        <taxon>Lepidoptera</taxon>
        <taxon>Glossata</taxon>
        <taxon>Ditrysia</taxon>
        <taxon>Papilionoidea</taxon>
        <taxon>Papilionidae</taxon>
        <taxon>Papilioninae</taxon>
        <taxon>Iphiclides</taxon>
    </lineage>
</organism>
<proteinExistence type="predicted"/>
<keyword evidence="3" id="KW-1185">Reference proteome</keyword>
<reference evidence="2" key="1">
    <citation type="submission" date="2022-03" db="EMBL/GenBank/DDBJ databases">
        <authorList>
            <person name="Martin H S."/>
        </authorList>
    </citation>
    <scope>NUCLEOTIDE SEQUENCE</scope>
</reference>
<feature type="compositionally biased region" description="Basic and acidic residues" evidence="1">
    <location>
        <begin position="23"/>
        <end position="41"/>
    </location>
</feature>
<accession>A0ABN8IGG7</accession>
<dbReference type="Proteomes" id="UP000837857">
    <property type="component" value="Chromosome 22"/>
</dbReference>
<evidence type="ECO:0000256" key="1">
    <source>
        <dbReference type="SAM" id="MobiDB-lite"/>
    </source>
</evidence>
<feature type="non-terminal residue" evidence="2">
    <location>
        <position position="112"/>
    </location>
</feature>
<dbReference type="EMBL" id="OW152834">
    <property type="protein sequence ID" value="CAH2055971.1"/>
    <property type="molecule type" value="Genomic_DNA"/>
</dbReference>
<gene>
    <name evidence="2" type="ORF">IPOD504_LOCUS9254</name>
</gene>
<protein>
    <submittedName>
        <fullName evidence="2">Uncharacterized protein</fullName>
    </submittedName>
</protein>
<evidence type="ECO:0000313" key="3">
    <source>
        <dbReference type="Proteomes" id="UP000837857"/>
    </source>
</evidence>
<evidence type="ECO:0000313" key="2">
    <source>
        <dbReference type="EMBL" id="CAH2055971.1"/>
    </source>
</evidence>
<sequence>MRYDLAGNGDKLGAAHTYLRGAESPRDRYANARPPSPERRLARANVRTAREQWRGGASAIRRALPRGAGAAQGAPDDESLSHRETACRARAYTGVRCAAREPTQPRCSCHPK</sequence>
<feature type="region of interest" description="Disordered" evidence="1">
    <location>
        <begin position="1"/>
        <end position="82"/>
    </location>
</feature>
<name>A0ABN8IGG7_9NEOP</name>